<dbReference type="Proteomes" id="UP000269374">
    <property type="component" value="Chromosome"/>
</dbReference>
<sequence>MRIEIENNKFIEFDEMPRLFFYGQNQKVAQELVRSLKRFANKKTLNDLEELVYGENGIEIYREKERLNEKNIDIHFLQDNASLYREVSFDRKSLMTDFLSALTENMAITTELEEIKNHLLKIELLFNGQLRQVSNNVSSNLTDLSFEDLLKNHLFLSYAADNHDFPLEMMDANEFVDEYLALLGQKLEHQPKETWIILINPASFLMTEKIQDLLEGLSVLTEKTELVHTFVISQQTLELVYFPNDVPSTIVLTDDVYQMPDFDTFRKSIENHYPISLKMSDEALCQNFYEIVSSIGSKAKVAGKSYQNMILLKVINEILGIESASFSINFDELSELERTYLSS</sequence>
<organism evidence="1 2">
    <name type="scientific">Lactococcus allomyrinae</name>
    <dbReference type="NCBI Taxonomy" id="2419773"/>
    <lineage>
        <taxon>Bacteria</taxon>
        <taxon>Bacillati</taxon>
        <taxon>Bacillota</taxon>
        <taxon>Bacilli</taxon>
        <taxon>Lactobacillales</taxon>
        <taxon>Streptococcaceae</taxon>
        <taxon>Lactococcus</taxon>
    </lineage>
</organism>
<gene>
    <name evidence="1" type="ORF">D7I46_03605</name>
</gene>
<evidence type="ECO:0000313" key="1">
    <source>
        <dbReference type="EMBL" id="AYG00250.1"/>
    </source>
</evidence>
<dbReference type="RefSeq" id="WP_120771638.1">
    <property type="nucleotide sequence ID" value="NZ_CP032627.1"/>
</dbReference>
<name>A0A387BHA1_9LACT</name>
<evidence type="ECO:0000313" key="2">
    <source>
        <dbReference type="Proteomes" id="UP000269374"/>
    </source>
</evidence>
<dbReference type="EMBL" id="CP032627">
    <property type="protein sequence ID" value="AYG00250.1"/>
    <property type="molecule type" value="Genomic_DNA"/>
</dbReference>
<keyword evidence="2" id="KW-1185">Reference proteome</keyword>
<reference evidence="1 2" key="1">
    <citation type="submission" date="2018-09" db="EMBL/GenBank/DDBJ databases">
        <title>Genome sequencing of strain 1JSPR-7.</title>
        <authorList>
            <person name="Heo J."/>
            <person name="Kim S.-J."/>
            <person name="Kwon S.-W."/>
        </authorList>
    </citation>
    <scope>NUCLEOTIDE SEQUENCE [LARGE SCALE GENOMIC DNA]</scope>
    <source>
        <strain evidence="1 2">1JSPR-7</strain>
    </source>
</reference>
<proteinExistence type="predicted"/>
<protein>
    <submittedName>
        <fullName evidence="1">Uncharacterized protein</fullName>
    </submittedName>
</protein>
<dbReference type="OrthoDB" id="2181410at2"/>
<dbReference type="AlphaFoldDB" id="A0A387BHA1"/>
<accession>A0A387BHA1</accession>
<dbReference type="KEGG" id="lact:D7I46_03605"/>